<protein>
    <recommendedName>
        <fullName evidence="3">Methionyl-tRNA formyltransferase, mitochondrial</fullName>
        <ecNumber evidence="2">2.1.2.9</ecNumber>
    </recommendedName>
</protein>
<keyword evidence="4" id="KW-0808">Transferase</keyword>
<gene>
    <name evidence="8" type="ORF">MFLAVUS_008314</name>
</gene>
<name>A0ABP9Z6Q2_9FUNG</name>
<dbReference type="SUPFAM" id="SSF53328">
    <property type="entry name" value="Formyltransferase"/>
    <property type="match status" value="1"/>
</dbReference>
<evidence type="ECO:0000259" key="7">
    <source>
        <dbReference type="Pfam" id="PF02911"/>
    </source>
</evidence>
<dbReference type="InterPro" id="IPR005794">
    <property type="entry name" value="Fmt"/>
</dbReference>
<evidence type="ECO:0000256" key="3">
    <source>
        <dbReference type="ARBA" id="ARBA00014185"/>
    </source>
</evidence>
<dbReference type="Pfam" id="PF02911">
    <property type="entry name" value="Formyl_trans_C"/>
    <property type="match status" value="1"/>
</dbReference>
<evidence type="ECO:0000256" key="4">
    <source>
        <dbReference type="ARBA" id="ARBA00022679"/>
    </source>
</evidence>
<dbReference type="InterPro" id="IPR002376">
    <property type="entry name" value="Formyl_transf_N"/>
</dbReference>
<organism evidence="8 9">
    <name type="scientific">Mucor flavus</name>
    <dbReference type="NCBI Taxonomy" id="439312"/>
    <lineage>
        <taxon>Eukaryota</taxon>
        <taxon>Fungi</taxon>
        <taxon>Fungi incertae sedis</taxon>
        <taxon>Mucoromycota</taxon>
        <taxon>Mucoromycotina</taxon>
        <taxon>Mucoromycetes</taxon>
        <taxon>Mucorales</taxon>
        <taxon>Mucorineae</taxon>
        <taxon>Mucoraceae</taxon>
        <taxon>Mucor</taxon>
    </lineage>
</organism>
<dbReference type="Gene3D" id="3.40.50.12230">
    <property type="match status" value="1"/>
</dbReference>
<evidence type="ECO:0000313" key="9">
    <source>
        <dbReference type="Proteomes" id="UP001473302"/>
    </source>
</evidence>
<reference evidence="8 9" key="1">
    <citation type="submission" date="2024-04" db="EMBL/GenBank/DDBJ databases">
        <title>genome sequences of Mucor flavus KT1a and Helicostylum pulchrum KT1b strains isolated from the surface of a dry-aged beef.</title>
        <authorList>
            <person name="Toyotome T."/>
            <person name="Hosono M."/>
            <person name="Torimaru M."/>
            <person name="Fukuda K."/>
            <person name="Mikami N."/>
        </authorList>
    </citation>
    <scope>NUCLEOTIDE SEQUENCE [LARGE SCALE GENOMIC DNA]</scope>
    <source>
        <strain evidence="8 9">KT1a</strain>
    </source>
</reference>
<dbReference type="PANTHER" id="PTHR11138:SF5">
    <property type="entry name" value="METHIONYL-TRNA FORMYLTRANSFERASE, MITOCHONDRIAL"/>
    <property type="match status" value="1"/>
</dbReference>
<proteinExistence type="inferred from homology"/>
<keyword evidence="9" id="KW-1185">Reference proteome</keyword>
<dbReference type="CDD" id="cd08646">
    <property type="entry name" value="FMT_core_Met-tRNA-FMT_N"/>
    <property type="match status" value="1"/>
</dbReference>
<sequence>MIDARTESAEVATTKALLAYKTKYSLPKSVRYHSASSHLIENLMFRAIQHWCCISFKIVPIELELIKKDTPKTILYCVAAISMVTTTTTKTNQTESLKNKKRKVSDKSAEGFKKDVGFYFYERAVTHLNQILFEDEEEELSVIAIQCYFCLSYTANLLRLTSEQRTWHYLACDQLKSKLSSIHVSPALKQCWYRWYYIDAWIGLSLNMECLLPDELPFSIKRPLQRTKKNNKHSNCCLMSNDTLYEFVLMTQYMRKFNRCIQSNTLVQSYDCLTYELENWWSNIQEEKNLHLIICYHSMRLVVLYTLLQHMDPAQVYFELLLDGLNMTLEILQGLQELKLMNCDQSTYHHMFFAVHKTLKSILFHIKQKQEFTYLESFTRQQFEMNLCCLEGTDAFINDIYAMRTIGFMIEKDLYSLGYIHNDEIATTKRHIHTVFTARARFYTTQTTNENKLRVLFFGTDDFASTHLKALLKEKERTGSCITSIDLVCPPERKTGRKLETIKPSDTKTVAESNQLEIFYTPHSAKDLTSWNLPTDKPYDLGVVVSFGYFIPPHIISSFKYGAVNVHPSLLPKYRGAAPIQHAIMYGDSETGVSVQELDDREFDAGRILTQQKVSLMDKLPIYSELKKKLSILGGELLVDTLRNLEDRKKNATVQDVSKATKAPKIKKEWSELDFVNMSAWQADQLNRAIGEQYPLRTFFKTTSKKPKDITVQLLNLYLPERSFSLGPGDAPGSFAWDEPTKSIHVVFGDGSIVACPLLKPENKAIMTAKDFINGYQVQGKFGVSMETDDALIASNMKKRSKMHRFEL</sequence>
<dbReference type="Proteomes" id="UP001473302">
    <property type="component" value="Unassembled WGS sequence"/>
</dbReference>
<dbReference type="NCBIfam" id="TIGR00460">
    <property type="entry name" value="fmt"/>
    <property type="match status" value="1"/>
</dbReference>
<dbReference type="EC" id="2.1.2.9" evidence="2"/>
<feature type="domain" description="Formyl transferase N-terminal" evidence="6">
    <location>
        <begin position="454"/>
        <end position="640"/>
    </location>
</feature>
<dbReference type="InterPro" id="IPR041711">
    <property type="entry name" value="Met-tRNA-FMT_N"/>
</dbReference>
<feature type="domain" description="Formyl transferase C-terminal" evidence="7">
    <location>
        <begin position="665"/>
        <end position="776"/>
    </location>
</feature>
<accession>A0ABP9Z6Q2</accession>
<evidence type="ECO:0000256" key="2">
    <source>
        <dbReference type="ARBA" id="ARBA00012261"/>
    </source>
</evidence>
<dbReference type="PANTHER" id="PTHR11138">
    <property type="entry name" value="METHIONYL-TRNA FORMYLTRANSFERASE"/>
    <property type="match status" value="1"/>
</dbReference>
<evidence type="ECO:0000256" key="1">
    <source>
        <dbReference type="ARBA" id="ARBA00010699"/>
    </source>
</evidence>
<dbReference type="EMBL" id="BAABUK010000023">
    <property type="protein sequence ID" value="GAA5814811.1"/>
    <property type="molecule type" value="Genomic_DNA"/>
</dbReference>
<dbReference type="InterPro" id="IPR036477">
    <property type="entry name" value="Formyl_transf_N_sf"/>
</dbReference>
<evidence type="ECO:0000259" key="6">
    <source>
        <dbReference type="Pfam" id="PF00551"/>
    </source>
</evidence>
<dbReference type="Pfam" id="PF00551">
    <property type="entry name" value="Formyl_trans_N"/>
    <property type="match status" value="1"/>
</dbReference>
<comment type="caution">
    <text evidence="8">The sequence shown here is derived from an EMBL/GenBank/DDBJ whole genome shotgun (WGS) entry which is preliminary data.</text>
</comment>
<comment type="similarity">
    <text evidence="1">Belongs to the Fmt family.</text>
</comment>
<keyword evidence="5" id="KW-0648">Protein biosynthesis</keyword>
<evidence type="ECO:0000256" key="5">
    <source>
        <dbReference type="ARBA" id="ARBA00022917"/>
    </source>
</evidence>
<dbReference type="InterPro" id="IPR005793">
    <property type="entry name" value="Formyl_trans_C"/>
</dbReference>
<evidence type="ECO:0000313" key="8">
    <source>
        <dbReference type="EMBL" id="GAA5814811.1"/>
    </source>
</evidence>